<dbReference type="Proteomes" id="UP000246635">
    <property type="component" value="Unassembled WGS sequence"/>
</dbReference>
<comment type="caution">
    <text evidence="1">The sequence shown here is derived from an EMBL/GenBank/DDBJ whole genome shotgun (WGS) entry which is preliminary data.</text>
</comment>
<dbReference type="AlphaFoldDB" id="A0A2V2Z129"/>
<dbReference type="OrthoDB" id="2674578at2"/>
<keyword evidence="2" id="KW-1185">Reference proteome</keyword>
<sequence length="228" mass="26253">MVRTNKRKGTATPTVPSTRSVAGAIFSLKETMKRELGIEAEVSVRIHGWTFPERLAKLALKDMISEVMEWEIHYNHYDGTQHLEEYSVWSAQSGGGRGKERISIFTSKKKRAATPLPRSTKKYSPIAYATHWIRQLVRELYGVDADVRISVHVDRSDYWFSTPKNAHIKSEETAIELMQKIQAGTNWEIQDFEKYSISKYSRTARLEGSGVEFTFYLPKKNEQEMLSE</sequence>
<evidence type="ECO:0000313" key="1">
    <source>
        <dbReference type="EMBL" id="PWW06299.1"/>
    </source>
</evidence>
<organism evidence="1 2">
    <name type="scientific">Paenibacillus cellulosilyticus</name>
    <dbReference type="NCBI Taxonomy" id="375489"/>
    <lineage>
        <taxon>Bacteria</taxon>
        <taxon>Bacillati</taxon>
        <taxon>Bacillota</taxon>
        <taxon>Bacilli</taxon>
        <taxon>Bacillales</taxon>
        <taxon>Paenibacillaceae</taxon>
        <taxon>Paenibacillus</taxon>
    </lineage>
</organism>
<accession>A0A2V2Z129</accession>
<name>A0A2V2Z129_9BACL</name>
<reference evidence="1 2" key="1">
    <citation type="submission" date="2018-05" db="EMBL/GenBank/DDBJ databases">
        <title>Genomic Encyclopedia of Type Strains, Phase III (KMG-III): the genomes of soil and plant-associated and newly described type strains.</title>
        <authorList>
            <person name="Whitman W."/>
        </authorList>
    </citation>
    <scope>NUCLEOTIDE SEQUENCE [LARGE SCALE GENOMIC DNA]</scope>
    <source>
        <strain evidence="1 2">CECT 5696</strain>
    </source>
</reference>
<gene>
    <name evidence="1" type="ORF">DFQ01_103201</name>
</gene>
<dbReference type="RefSeq" id="WP_110042981.1">
    <property type="nucleotide sequence ID" value="NZ_CP054609.1"/>
</dbReference>
<dbReference type="EMBL" id="QGTQ01000003">
    <property type="protein sequence ID" value="PWW06299.1"/>
    <property type="molecule type" value="Genomic_DNA"/>
</dbReference>
<proteinExistence type="predicted"/>
<protein>
    <submittedName>
        <fullName evidence="1">Uncharacterized protein</fullName>
    </submittedName>
</protein>
<evidence type="ECO:0000313" key="2">
    <source>
        <dbReference type="Proteomes" id="UP000246635"/>
    </source>
</evidence>